<dbReference type="SFLD" id="SFLDS00019">
    <property type="entry name" value="Glutathione_Transferase_(cytos"/>
    <property type="match status" value="1"/>
</dbReference>
<protein>
    <recommendedName>
        <fullName evidence="1">GST N-terminal domain-containing protein</fullName>
    </recommendedName>
</protein>
<accession>A0AAD7TZP4</accession>
<dbReference type="PROSITE" id="PS50404">
    <property type="entry name" value="GST_NTER"/>
    <property type="match status" value="1"/>
</dbReference>
<dbReference type="InterPro" id="IPR050983">
    <property type="entry name" value="GST_Omega/HSP26"/>
</dbReference>
<dbReference type="Gene3D" id="1.20.1050.10">
    <property type="match status" value="1"/>
</dbReference>
<dbReference type="Proteomes" id="UP001215151">
    <property type="component" value="Unassembled WGS sequence"/>
</dbReference>
<dbReference type="InterPro" id="IPR036282">
    <property type="entry name" value="Glutathione-S-Trfase_C_sf"/>
</dbReference>
<dbReference type="AlphaFoldDB" id="A0AAD7TZP4"/>
<dbReference type="GO" id="GO:0005737">
    <property type="term" value="C:cytoplasm"/>
    <property type="evidence" value="ECO:0007669"/>
    <property type="project" value="TreeGrafter"/>
</dbReference>
<evidence type="ECO:0000313" key="3">
    <source>
        <dbReference type="Proteomes" id="UP001215151"/>
    </source>
</evidence>
<dbReference type="CDD" id="cd00570">
    <property type="entry name" value="GST_N_family"/>
    <property type="match status" value="1"/>
</dbReference>
<dbReference type="PANTHER" id="PTHR43968">
    <property type="match status" value="1"/>
</dbReference>
<proteinExistence type="predicted"/>
<comment type="caution">
    <text evidence="2">The sequence shown here is derived from an EMBL/GenBank/DDBJ whole genome shotgun (WGS) entry which is preliminary data.</text>
</comment>
<organism evidence="2 3">
    <name type="scientific">Trametes cubensis</name>
    <dbReference type="NCBI Taxonomy" id="1111947"/>
    <lineage>
        <taxon>Eukaryota</taxon>
        <taxon>Fungi</taxon>
        <taxon>Dikarya</taxon>
        <taxon>Basidiomycota</taxon>
        <taxon>Agaricomycotina</taxon>
        <taxon>Agaricomycetes</taxon>
        <taxon>Polyporales</taxon>
        <taxon>Polyporaceae</taxon>
        <taxon>Trametes</taxon>
    </lineage>
</organism>
<dbReference type="InterPro" id="IPR040079">
    <property type="entry name" value="Glutathione_S-Trfase"/>
</dbReference>
<name>A0AAD7TZP4_9APHY</name>
<dbReference type="PANTHER" id="PTHR43968:SF8">
    <property type="entry name" value="S-TRANSFERASE, PUTATIVE (AFU_ORTHOLOGUE AFUA_2G00590)-RELATED"/>
    <property type="match status" value="1"/>
</dbReference>
<dbReference type="InterPro" id="IPR004045">
    <property type="entry name" value="Glutathione_S-Trfase_N"/>
</dbReference>
<dbReference type="CDD" id="cd00299">
    <property type="entry name" value="GST_C_family"/>
    <property type="match status" value="1"/>
</dbReference>
<dbReference type="Gene3D" id="3.40.30.10">
    <property type="entry name" value="Glutaredoxin"/>
    <property type="match status" value="1"/>
</dbReference>
<dbReference type="SUPFAM" id="SSF47616">
    <property type="entry name" value="GST C-terminal domain-like"/>
    <property type="match status" value="1"/>
</dbReference>
<dbReference type="SFLD" id="SFLDG00358">
    <property type="entry name" value="Main_(cytGST)"/>
    <property type="match status" value="1"/>
</dbReference>
<reference evidence="2" key="1">
    <citation type="submission" date="2022-11" db="EMBL/GenBank/DDBJ databases">
        <title>Genome Sequence of Cubamyces cubensis.</title>
        <authorList>
            <person name="Buettner E."/>
        </authorList>
    </citation>
    <scope>NUCLEOTIDE SEQUENCE</scope>
    <source>
        <strain evidence="2">MPL-01</strain>
    </source>
</reference>
<gene>
    <name evidence="2" type="ORF">ONZ51_g3688</name>
</gene>
<dbReference type="Pfam" id="PF13409">
    <property type="entry name" value="GST_N_2"/>
    <property type="match status" value="1"/>
</dbReference>
<evidence type="ECO:0000313" key="2">
    <source>
        <dbReference type="EMBL" id="KAJ8488201.1"/>
    </source>
</evidence>
<dbReference type="EMBL" id="JAPEVG010000066">
    <property type="protein sequence ID" value="KAJ8488201.1"/>
    <property type="molecule type" value="Genomic_DNA"/>
</dbReference>
<dbReference type="InterPro" id="IPR036249">
    <property type="entry name" value="Thioredoxin-like_sf"/>
</dbReference>
<evidence type="ECO:0000259" key="1">
    <source>
        <dbReference type="PROSITE" id="PS50404"/>
    </source>
</evidence>
<dbReference type="SUPFAM" id="SSF52833">
    <property type="entry name" value="Thioredoxin-like"/>
    <property type="match status" value="1"/>
</dbReference>
<feature type="domain" description="GST N-terminal" evidence="1">
    <location>
        <begin position="5"/>
        <end position="95"/>
    </location>
</feature>
<sequence>MAPSEQITFYTAESSPWGHRVHIALEDANAKYTTYHIDPRNKPEWYCKVNPLGKVPAFTFGGPDVPPDQPSPESAKLAESAALLEFIADVFPEAHLLPDDPVLRAKARAFTEIFRNYVDSEFRSAFFMGKHFDGLLLALEELQRALPPSGFAVGQWSIADAAVAPFLARMLLFVRVGLGTYGEEDWQRLREALASDRFARIVRYIQDVHERPSFKKTWVSDDRQLELWKNHPGLRRKAGPAS</sequence>
<keyword evidence="3" id="KW-1185">Reference proteome</keyword>